<evidence type="ECO:0000256" key="10">
    <source>
        <dbReference type="SAM" id="MobiDB-lite"/>
    </source>
</evidence>
<dbReference type="EC" id="2.7.11.1" evidence="1"/>
<dbReference type="PROSITE" id="PS50011">
    <property type="entry name" value="PROTEIN_KINASE_DOM"/>
    <property type="match status" value="1"/>
</dbReference>
<sequence>MIRTQSEAQRDPLKRTSMVLPESRSGTDPTDKRRSLIFDPVTRDPDPSKEVCDIRVKIADLGNSCWTYKHFTEDIQTRQYRALEVLIGLGYGCPADIWSTACMAFELATGDYLFEPHSGEDYSRDEDHLAHVIELLGPIPRHIALGGKYSREFFDKRASLRHIKRLKPWDLYSVLTEKYEWDPLEARRFTNFLEPMLAYEPNMRATAADCLRHPWITGEYSPDNPSGKVHPAYPPGPHDWPADAQPWDLSPHAHMPPEVMQRAMHLIESGLYSTSDKEAESRSVSSSADDDEDDSECGNSSDNEDSSCDGATKKKMLTFHHNEPYENESDDDRAQAFYAPTGQTQIIPPCMPQYTNAFQSRHPQGPEPKNDVPPSRAAMMAYAAKALGPDIVWSSLAAKKRKQQEEEERKRIEELARLQKLRNGSEVCR</sequence>
<evidence type="ECO:0000256" key="3">
    <source>
        <dbReference type="ARBA" id="ARBA00022679"/>
    </source>
</evidence>
<evidence type="ECO:0000256" key="2">
    <source>
        <dbReference type="ARBA" id="ARBA00022527"/>
    </source>
</evidence>
<dbReference type="SMART" id="SM00220">
    <property type="entry name" value="S_TKc"/>
    <property type="match status" value="1"/>
</dbReference>
<dbReference type="PANTHER" id="PTHR47634">
    <property type="entry name" value="PROTEIN KINASE DOMAIN-CONTAINING PROTEIN-RELATED"/>
    <property type="match status" value="1"/>
</dbReference>
<dbReference type="AlphaFoldDB" id="A0ABD2QFG1"/>
<accession>A0ABD2QFG1</accession>
<evidence type="ECO:0000313" key="13">
    <source>
        <dbReference type="Proteomes" id="UP001626550"/>
    </source>
</evidence>
<reference evidence="12 13" key="1">
    <citation type="submission" date="2024-11" db="EMBL/GenBank/DDBJ databases">
        <title>Adaptive evolution of stress response genes in parasites aligns with host niche diversity.</title>
        <authorList>
            <person name="Hahn C."/>
            <person name="Resl P."/>
        </authorList>
    </citation>
    <scope>NUCLEOTIDE SEQUENCE [LARGE SCALE GENOMIC DNA]</scope>
    <source>
        <strain evidence="12">EGGRZ-B1_66</strain>
        <tissue evidence="12">Body</tissue>
    </source>
</reference>
<dbReference type="GO" id="GO:0005524">
    <property type="term" value="F:ATP binding"/>
    <property type="evidence" value="ECO:0007669"/>
    <property type="project" value="UniProtKB-KW"/>
</dbReference>
<feature type="compositionally biased region" description="Basic and acidic residues" evidence="10">
    <location>
        <begin position="29"/>
        <end position="48"/>
    </location>
</feature>
<dbReference type="GO" id="GO:0004674">
    <property type="term" value="F:protein serine/threonine kinase activity"/>
    <property type="evidence" value="ECO:0007669"/>
    <property type="project" value="UniProtKB-KW"/>
</dbReference>
<organism evidence="12 13">
    <name type="scientific">Cichlidogyrus casuarinus</name>
    <dbReference type="NCBI Taxonomy" id="1844966"/>
    <lineage>
        <taxon>Eukaryota</taxon>
        <taxon>Metazoa</taxon>
        <taxon>Spiralia</taxon>
        <taxon>Lophotrochozoa</taxon>
        <taxon>Platyhelminthes</taxon>
        <taxon>Monogenea</taxon>
        <taxon>Monopisthocotylea</taxon>
        <taxon>Dactylogyridea</taxon>
        <taxon>Ancyrocephalidae</taxon>
        <taxon>Cichlidogyrus</taxon>
    </lineage>
</organism>
<evidence type="ECO:0000256" key="8">
    <source>
        <dbReference type="ARBA" id="ARBA00048679"/>
    </source>
</evidence>
<evidence type="ECO:0000256" key="6">
    <source>
        <dbReference type="ARBA" id="ARBA00022840"/>
    </source>
</evidence>
<dbReference type="InterPro" id="IPR051334">
    <property type="entry name" value="SRPK"/>
</dbReference>
<comment type="catalytic activity">
    <reaction evidence="7">
        <text>L-threonyl-[protein] + ATP = O-phospho-L-threonyl-[protein] + ADP + H(+)</text>
        <dbReference type="Rhea" id="RHEA:46608"/>
        <dbReference type="Rhea" id="RHEA-COMP:11060"/>
        <dbReference type="Rhea" id="RHEA-COMP:11605"/>
        <dbReference type="ChEBI" id="CHEBI:15378"/>
        <dbReference type="ChEBI" id="CHEBI:30013"/>
        <dbReference type="ChEBI" id="CHEBI:30616"/>
        <dbReference type="ChEBI" id="CHEBI:61977"/>
        <dbReference type="ChEBI" id="CHEBI:456216"/>
        <dbReference type="EC" id="2.7.11.1"/>
    </reaction>
</comment>
<keyword evidence="9" id="KW-0175">Coiled coil</keyword>
<dbReference type="Gene3D" id="1.10.510.10">
    <property type="entry name" value="Transferase(Phosphotransferase) domain 1"/>
    <property type="match status" value="1"/>
</dbReference>
<evidence type="ECO:0000256" key="7">
    <source>
        <dbReference type="ARBA" id="ARBA00047899"/>
    </source>
</evidence>
<gene>
    <name evidence="12" type="primary">SRPK2_1</name>
    <name evidence="12" type="ORF">Ciccas_003066</name>
</gene>
<evidence type="ECO:0000313" key="12">
    <source>
        <dbReference type="EMBL" id="KAL3318270.1"/>
    </source>
</evidence>
<evidence type="ECO:0000259" key="11">
    <source>
        <dbReference type="PROSITE" id="PS50011"/>
    </source>
</evidence>
<dbReference type="Proteomes" id="UP001626550">
    <property type="component" value="Unassembled WGS sequence"/>
</dbReference>
<comment type="catalytic activity">
    <reaction evidence="8">
        <text>L-seryl-[protein] + ATP = O-phospho-L-seryl-[protein] + ADP + H(+)</text>
        <dbReference type="Rhea" id="RHEA:17989"/>
        <dbReference type="Rhea" id="RHEA-COMP:9863"/>
        <dbReference type="Rhea" id="RHEA-COMP:11604"/>
        <dbReference type="ChEBI" id="CHEBI:15378"/>
        <dbReference type="ChEBI" id="CHEBI:29999"/>
        <dbReference type="ChEBI" id="CHEBI:30616"/>
        <dbReference type="ChEBI" id="CHEBI:83421"/>
        <dbReference type="ChEBI" id="CHEBI:456216"/>
        <dbReference type="EC" id="2.7.11.1"/>
    </reaction>
</comment>
<comment type="caution">
    <text evidence="12">The sequence shown here is derived from an EMBL/GenBank/DDBJ whole genome shotgun (WGS) entry which is preliminary data.</text>
</comment>
<name>A0ABD2QFG1_9PLAT</name>
<feature type="coiled-coil region" evidence="9">
    <location>
        <begin position="395"/>
        <end position="422"/>
    </location>
</feature>
<feature type="region of interest" description="Disordered" evidence="10">
    <location>
        <begin position="273"/>
        <end position="310"/>
    </location>
</feature>
<proteinExistence type="predicted"/>
<dbReference type="InterPro" id="IPR000719">
    <property type="entry name" value="Prot_kinase_dom"/>
</dbReference>
<keyword evidence="5 12" id="KW-0418">Kinase</keyword>
<protein>
    <recommendedName>
        <fullName evidence="1">non-specific serine/threonine protein kinase</fullName>
        <ecNumber evidence="1">2.7.11.1</ecNumber>
    </recommendedName>
</protein>
<keyword evidence="13" id="KW-1185">Reference proteome</keyword>
<evidence type="ECO:0000256" key="4">
    <source>
        <dbReference type="ARBA" id="ARBA00022741"/>
    </source>
</evidence>
<evidence type="ECO:0000256" key="1">
    <source>
        <dbReference type="ARBA" id="ARBA00012513"/>
    </source>
</evidence>
<dbReference type="EMBL" id="JBJKFK010000264">
    <property type="protein sequence ID" value="KAL3318270.1"/>
    <property type="molecule type" value="Genomic_DNA"/>
</dbReference>
<feature type="region of interest" description="Disordered" evidence="10">
    <location>
        <begin position="1"/>
        <end position="48"/>
    </location>
</feature>
<keyword evidence="6" id="KW-0067">ATP-binding</keyword>
<feature type="domain" description="Protein kinase" evidence="11">
    <location>
        <begin position="1"/>
        <end position="216"/>
    </location>
</feature>
<dbReference type="SUPFAM" id="SSF56112">
    <property type="entry name" value="Protein kinase-like (PK-like)"/>
    <property type="match status" value="1"/>
</dbReference>
<dbReference type="Pfam" id="PF00069">
    <property type="entry name" value="Pkinase"/>
    <property type="match status" value="1"/>
</dbReference>
<keyword evidence="4" id="KW-0547">Nucleotide-binding</keyword>
<dbReference type="InterPro" id="IPR011009">
    <property type="entry name" value="Kinase-like_dom_sf"/>
</dbReference>
<evidence type="ECO:0000256" key="5">
    <source>
        <dbReference type="ARBA" id="ARBA00022777"/>
    </source>
</evidence>
<keyword evidence="3" id="KW-0808">Transferase</keyword>
<dbReference type="PANTHER" id="PTHR47634:SF9">
    <property type="entry name" value="PROTEIN KINASE DOMAIN-CONTAINING PROTEIN-RELATED"/>
    <property type="match status" value="1"/>
</dbReference>
<evidence type="ECO:0000256" key="9">
    <source>
        <dbReference type="SAM" id="Coils"/>
    </source>
</evidence>
<keyword evidence="2" id="KW-0723">Serine/threonine-protein kinase</keyword>
<feature type="region of interest" description="Disordered" evidence="10">
    <location>
        <begin position="222"/>
        <end position="243"/>
    </location>
</feature>
<dbReference type="FunFam" id="1.10.510.10:FF:000642">
    <property type="entry name" value="Serine/threonine-protein kinase srpk2"/>
    <property type="match status" value="1"/>
</dbReference>
<feature type="compositionally biased region" description="Acidic residues" evidence="10">
    <location>
        <begin position="288"/>
        <end position="307"/>
    </location>
</feature>